<proteinExistence type="predicted"/>
<evidence type="ECO:0000313" key="1">
    <source>
        <dbReference type="EMBL" id="KAL2845405.1"/>
    </source>
</evidence>
<organism evidence="1 2">
    <name type="scientific">Aspergillus pseudodeflectus</name>
    <dbReference type="NCBI Taxonomy" id="176178"/>
    <lineage>
        <taxon>Eukaryota</taxon>
        <taxon>Fungi</taxon>
        <taxon>Dikarya</taxon>
        <taxon>Ascomycota</taxon>
        <taxon>Pezizomycotina</taxon>
        <taxon>Eurotiomycetes</taxon>
        <taxon>Eurotiomycetidae</taxon>
        <taxon>Eurotiales</taxon>
        <taxon>Aspergillaceae</taxon>
        <taxon>Aspergillus</taxon>
        <taxon>Aspergillus subgen. Nidulantes</taxon>
    </lineage>
</organism>
<dbReference type="RefSeq" id="XP_070896649.1">
    <property type="nucleotide sequence ID" value="XM_071046281.1"/>
</dbReference>
<evidence type="ECO:0000313" key="2">
    <source>
        <dbReference type="Proteomes" id="UP001610444"/>
    </source>
</evidence>
<dbReference type="EMBL" id="JBFXLR010000037">
    <property type="protein sequence ID" value="KAL2845405.1"/>
    <property type="molecule type" value="Genomic_DNA"/>
</dbReference>
<gene>
    <name evidence="1" type="ORF">BJX68DRAFT_269252</name>
</gene>
<dbReference type="InterPro" id="IPR027417">
    <property type="entry name" value="P-loop_NTPase"/>
</dbReference>
<protein>
    <recommendedName>
        <fullName evidence="3">ATPase AAA-type core domain-containing protein</fullName>
    </recommendedName>
</protein>
<evidence type="ECO:0008006" key="3">
    <source>
        <dbReference type="Google" id="ProtNLM"/>
    </source>
</evidence>
<keyword evidence="2" id="KW-1185">Reference proteome</keyword>
<sequence length="221" mass="24249">MQESDEACLLGKAFSTETTLVATNPGFVNRAPILDYLRERTKSASGIAPFGLGGVGLLSKSVMRQAKFQASGFWASASNITRFHEGYTSTFDKHISLDAEEKCDKLTRVKDWLDQEHHDWVLIIDNADETALFGGSKAGKEDDEAASILKFLPVSQHGVTLITTRNRAAGVKFTKGLANTLIEVQPMTGEKSKCLIKRTVTDVTSKRATWTSYPTSWAICL</sequence>
<comment type="caution">
    <text evidence="1">The sequence shown here is derived from an EMBL/GenBank/DDBJ whole genome shotgun (WGS) entry which is preliminary data.</text>
</comment>
<dbReference type="GeneID" id="98161445"/>
<dbReference type="Proteomes" id="UP001610444">
    <property type="component" value="Unassembled WGS sequence"/>
</dbReference>
<accession>A0ABR4JZD3</accession>
<name>A0ABR4JZD3_9EURO</name>
<dbReference type="Gene3D" id="3.40.50.300">
    <property type="entry name" value="P-loop containing nucleotide triphosphate hydrolases"/>
    <property type="match status" value="1"/>
</dbReference>
<reference evidence="1 2" key="1">
    <citation type="submission" date="2024-07" db="EMBL/GenBank/DDBJ databases">
        <title>Section-level genome sequencing and comparative genomics of Aspergillus sections Usti and Cavernicolus.</title>
        <authorList>
            <consortium name="Lawrence Berkeley National Laboratory"/>
            <person name="Nybo J.L."/>
            <person name="Vesth T.C."/>
            <person name="Theobald S."/>
            <person name="Frisvad J.C."/>
            <person name="Larsen T.O."/>
            <person name="Kjaerboelling I."/>
            <person name="Rothschild-Mancinelli K."/>
            <person name="Lyhne E.K."/>
            <person name="Kogle M.E."/>
            <person name="Barry K."/>
            <person name="Clum A."/>
            <person name="Na H."/>
            <person name="Ledsgaard L."/>
            <person name="Lin J."/>
            <person name="Lipzen A."/>
            <person name="Kuo A."/>
            <person name="Riley R."/>
            <person name="Mondo S."/>
            <person name="LaButti K."/>
            <person name="Haridas S."/>
            <person name="Pangalinan J."/>
            <person name="Salamov A.A."/>
            <person name="Simmons B.A."/>
            <person name="Magnuson J.K."/>
            <person name="Chen J."/>
            <person name="Drula E."/>
            <person name="Henrissat B."/>
            <person name="Wiebenga A."/>
            <person name="Lubbers R.J."/>
            <person name="Gomes A.C."/>
            <person name="Macurrencykelacurrency M.R."/>
            <person name="Stajich J."/>
            <person name="Grigoriev I.V."/>
            <person name="Mortensen U.H."/>
            <person name="De vries R.P."/>
            <person name="Baker S.E."/>
            <person name="Andersen M.R."/>
        </authorList>
    </citation>
    <scope>NUCLEOTIDE SEQUENCE [LARGE SCALE GENOMIC DNA]</scope>
    <source>
        <strain evidence="1 2">CBS 756.74</strain>
    </source>
</reference>